<name>A0A453NFN4_AEGTS</name>
<organism evidence="2 3">
    <name type="scientific">Aegilops tauschii subsp. strangulata</name>
    <name type="common">Goatgrass</name>
    <dbReference type="NCBI Taxonomy" id="200361"/>
    <lineage>
        <taxon>Eukaryota</taxon>
        <taxon>Viridiplantae</taxon>
        <taxon>Streptophyta</taxon>
        <taxon>Embryophyta</taxon>
        <taxon>Tracheophyta</taxon>
        <taxon>Spermatophyta</taxon>
        <taxon>Magnoliopsida</taxon>
        <taxon>Liliopsida</taxon>
        <taxon>Poales</taxon>
        <taxon>Poaceae</taxon>
        <taxon>BOP clade</taxon>
        <taxon>Pooideae</taxon>
        <taxon>Triticodae</taxon>
        <taxon>Triticeae</taxon>
        <taxon>Triticinae</taxon>
        <taxon>Aegilops</taxon>
    </lineage>
</organism>
<feature type="region of interest" description="Disordered" evidence="1">
    <location>
        <begin position="42"/>
        <end position="83"/>
    </location>
</feature>
<dbReference type="EnsemblPlants" id="AET6Gv20359400.2">
    <property type="protein sequence ID" value="AET6Gv20359400.2"/>
    <property type="gene ID" value="AET6Gv20359400"/>
</dbReference>
<reference evidence="2" key="4">
    <citation type="submission" date="2019-03" db="UniProtKB">
        <authorList>
            <consortium name="EnsemblPlants"/>
        </authorList>
    </citation>
    <scope>IDENTIFICATION</scope>
</reference>
<accession>A0A453NFN4</accession>
<keyword evidence="3" id="KW-1185">Reference proteome</keyword>
<reference evidence="3" key="1">
    <citation type="journal article" date="2014" name="Science">
        <title>Ancient hybridizations among the ancestral genomes of bread wheat.</title>
        <authorList>
            <consortium name="International Wheat Genome Sequencing Consortium,"/>
            <person name="Marcussen T."/>
            <person name="Sandve S.R."/>
            <person name="Heier L."/>
            <person name="Spannagl M."/>
            <person name="Pfeifer M."/>
            <person name="Jakobsen K.S."/>
            <person name="Wulff B.B."/>
            <person name="Steuernagel B."/>
            <person name="Mayer K.F."/>
            <person name="Olsen O.A."/>
        </authorList>
    </citation>
    <scope>NUCLEOTIDE SEQUENCE [LARGE SCALE GENOMIC DNA]</scope>
    <source>
        <strain evidence="3">cv. AL8/78</strain>
    </source>
</reference>
<reference evidence="2" key="3">
    <citation type="journal article" date="2017" name="Nature">
        <title>Genome sequence of the progenitor of the wheat D genome Aegilops tauschii.</title>
        <authorList>
            <person name="Luo M.C."/>
            <person name="Gu Y.Q."/>
            <person name="Puiu D."/>
            <person name="Wang H."/>
            <person name="Twardziok S.O."/>
            <person name="Deal K.R."/>
            <person name="Huo N."/>
            <person name="Zhu T."/>
            <person name="Wang L."/>
            <person name="Wang Y."/>
            <person name="McGuire P.E."/>
            <person name="Liu S."/>
            <person name="Long H."/>
            <person name="Ramasamy R.K."/>
            <person name="Rodriguez J.C."/>
            <person name="Van S.L."/>
            <person name="Yuan L."/>
            <person name="Wang Z."/>
            <person name="Xia Z."/>
            <person name="Xiao L."/>
            <person name="Anderson O.D."/>
            <person name="Ouyang S."/>
            <person name="Liang Y."/>
            <person name="Zimin A.V."/>
            <person name="Pertea G."/>
            <person name="Qi P."/>
            <person name="Bennetzen J.L."/>
            <person name="Dai X."/>
            <person name="Dawson M.W."/>
            <person name="Muller H.G."/>
            <person name="Kugler K."/>
            <person name="Rivarola-Duarte L."/>
            <person name="Spannagl M."/>
            <person name="Mayer K.F.X."/>
            <person name="Lu F.H."/>
            <person name="Bevan M.W."/>
            <person name="Leroy P."/>
            <person name="Li P."/>
            <person name="You F.M."/>
            <person name="Sun Q."/>
            <person name="Liu Z."/>
            <person name="Lyons E."/>
            <person name="Wicker T."/>
            <person name="Salzberg S.L."/>
            <person name="Devos K.M."/>
            <person name="Dvorak J."/>
        </authorList>
    </citation>
    <scope>NUCLEOTIDE SEQUENCE [LARGE SCALE GENOMIC DNA]</scope>
    <source>
        <strain evidence="2">cv. AL8/78</strain>
    </source>
</reference>
<dbReference type="Gramene" id="AET6Gv20359400.2">
    <property type="protein sequence ID" value="AET6Gv20359400.2"/>
    <property type="gene ID" value="AET6Gv20359400"/>
</dbReference>
<evidence type="ECO:0000313" key="2">
    <source>
        <dbReference type="EnsemblPlants" id="AET6Gv20359400.2"/>
    </source>
</evidence>
<evidence type="ECO:0000256" key="1">
    <source>
        <dbReference type="SAM" id="MobiDB-lite"/>
    </source>
</evidence>
<dbReference type="AlphaFoldDB" id="A0A453NFN4"/>
<evidence type="ECO:0000313" key="3">
    <source>
        <dbReference type="Proteomes" id="UP000015105"/>
    </source>
</evidence>
<proteinExistence type="predicted"/>
<reference evidence="3" key="2">
    <citation type="journal article" date="2017" name="Nat. Plants">
        <title>The Aegilops tauschii genome reveals multiple impacts of transposons.</title>
        <authorList>
            <person name="Zhao G."/>
            <person name="Zou C."/>
            <person name="Li K."/>
            <person name="Wang K."/>
            <person name="Li T."/>
            <person name="Gao L."/>
            <person name="Zhang X."/>
            <person name="Wang H."/>
            <person name="Yang Z."/>
            <person name="Liu X."/>
            <person name="Jiang W."/>
            <person name="Mao L."/>
            <person name="Kong X."/>
            <person name="Jiao Y."/>
            <person name="Jia J."/>
        </authorList>
    </citation>
    <scope>NUCLEOTIDE SEQUENCE [LARGE SCALE GENOMIC DNA]</scope>
    <source>
        <strain evidence="3">cv. AL8/78</strain>
    </source>
</reference>
<sequence>AAVQRRPGRGGHGGRLRVGGLAQGSALELRCLRPRDGCRHLLPPGQSRLLGGARHRRELPRQPSARPRDTAGSPLYPARGAPRSLLPIRRRHVDLRPGIPLVDIDRRSTNAISVLEHSFYL</sequence>
<protein>
    <submittedName>
        <fullName evidence="2">Uncharacterized protein</fullName>
    </submittedName>
</protein>
<reference evidence="2" key="5">
    <citation type="journal article" date="2021" name="G3 (Bethesda)">
        <title>Aegilops tauschii genome assembly Aet v5.0 features greater sequence contiguity and improved annotation.</title>
        <authorList>
            <person name="Wang L."/>
            <person name="Zhu T."/>
            <person name="Rodriguez J.C."/>
            <person name="Deal K.R."/>
            <person name="Dubcovsky J."/>
            <person name="McGuire P.E."/>
            <person name="Lux T."/>
            <person name="Spannagl M."/>
            <person name="Mayer K.F.X."/>
            <person name="Baldrich P."/>
            <person name="Meyers B.C."/>
            <person name="Huo N."/>
            <person name="Gu Y.Q."/>
            <person name="Zhou H."/>
            <person name="Devos K.M."/>
            <person name="Bennetzen J.L."/>
            <person name="Unver T."/>
            <person name="Budak H."/>
            <person name="Gulick P.J."/>
            <person name="Galiba G."/>
            <person name="Kalapos B."/>
            <person name="Nelson D.R."/>
            <person name="Li P."/>
            <person name="You F.M."/>
            <person name="Luo M.C."/>
            <person name="Dvorak J."/>
        </authorList>
    </citation>
    <scope>NUCLEOTIDE SEQUENCE [LARGE SCALE GENOMIC DNA]</scope>
    <source>
        <strain evidence="2">cv. AL8/78</strain>
    </source>
</reference>
<dbReference type="Proteomes" id="UP000015105">
    <property type="component" value="Chromosome 6D"/>
</dbReference>